<dbReference type="Proteomes" id="UP000678228">
    <property type="component" value="Unassembled WGS sequence"/>
</dbReference>
<evidence type="ECO:0000256" key="1">
    <source>
        <dbReference type="SAM" id="Phobius"/>
    </source>
</evidence>
<dbReference type="AlphaFoldDB" id="A0A940WR13"/>
<organism evidence="2 3">
    <name type="scientific">Halalkalibacter suaedae</name>
    <dbReference type="NCBI Taxonomy" id="2822140"/>
    <lineage>
        <taxon>Bacteria</taxon>
        <taxon>Bacillati</taxon>
        <taxon>Bacillota</taxon>
        <taxon>Bacilli</taxon>
        <taxon>Bacillales</taxon>
        <taxon>Bacillaceae</taxon>
        <taxon>Halalkalibacter</taxon>
    </lineage>
</organism>
<keyword evidence="3" id="KW-1185">Reference proteome</keyword>
<proteinExistence type="predicted"/>
<sequence length="76" mass="8302">MYMIIVLPIAILIGFIIFVLVNNSNKSGMKLMLLGISVIIVGGIILLDNESNWGGFEYLFVLNGLLLSVLGFSKNN</sequence>
<name>A0A940WR13_9BACI</name>
<dbReference type="RefSeq" id="WP_210596602.1">
    <property type="nucleotide sequence ID" value="NZ_JAGKSQ010000002.1"/>
</dbReference>
<accession>A0A940WR13</accession>
<reference evidence="2" key="1">
    <citation type="submission" date="2021-03" db="EMBL/GenBank/DDBJ databases">
        <title>Bacillus suaedae sp. nov., isolated from Suaeda aralocaspica.</title>
        <authorList>
            <person name="Lei R.F.R."/>
        </authorList>
    </citation>
    <scope>NUCLEOTIDE SEQUENCE</scope>
    <source>
        <strain evidence="2">YZJH907-2</strain>
    </source>
</reference>
<keyword evidence="1" id="KW-1133">Transmembrane helix</keyword>
<comment type="caution">
    <text evidence="2">The sequence shown here is derived from an EMBL/GenBank/DDBJ whole genome shotgun (WGS) entry which is preliminary data.</text>
</comment>
<protein>
    <submittedName>
        <fullName evidence="2">Uncharacterized protein</fullName>
    </submittedName>
</protein>
<dbReference type="EMBL" id="JAGKSQ010000002">
    <property type="protein sequence ID" value="MBP3950930.1"/>
    <property type="molecule type" value="Genomic_DNA"/>
</dbReference>
<evidence type="ECO:0000313" key="3">
    <source>
        <dbReference type="Proteomes" id="UP000678228"/>
    </source>
</evidence>
<gene>
    <name evidence="2" type="ORF">J7W16_07250</name>
</gene>
<keyword evidence="1" id="KW-0812">Transmembrane</keyword>
<feature type="transmembrane region" description="Helical" evidence="1">
    <location>
        <begin position="31"/>
        <end position="47"/>
    </location>
</feature>
<evidence type="ECO:0000313" key="2">
    <source>
        <dbReference type="EMBL" id="MBP3950930.1"/>
    </source>
</evidence>
<feature type="transmembrane region" description="Helical" evidence="1">
    <location>
        <begin position="53"/>
        <end position="72"/>
    </location>
</feature>
<feature type="transmembrane region" description="Helical" evidence="1">
    <location>
        <begin position="6"/>
        <end position="24"/>
    </location>
</feature>
<keyword evidence="1" id="KW-0472">Membrane</keyword>